<dbReference type="EMBL" id="FPKW01000004">
    <property type="protein sequence ID" value="SFZ92972.1"/>
    <property type="molecule type" value="Genomic_DNA"/>
</dbReference>
<gene>
    <name evidence="2" type="ORF">SAMN05216324_10469</name>
</gene>
<dbReference type="InterPro" id="IPR053152">
    <property type="entry name" value="Hydrolase_YcaC-like"/>
</dbReference>
<dbReference type="Proteomes" id="UP000182034">
    <property type="component" value="Unassembled WGS sequence"/>
</dbReference>
<dbReference type="SUPFAM" id="SSF52499">
    <property type="entry name" value="Isochorismatase-like hydrolases"/>
    <property type="match status" value="1"/>
</dbReference>
<evidence type="ECO:0000259" key="1">
    <source>
        <dbReference type="Pfam" id="PF00857"/>
    </source>
</evidence>
<evidence type="ECO:0000313" key="2">
    <source>
        <dbReference type="EMBL" id="SFZ92972.1"/>
    </source>
</evidence>
<sequence length="200" mass="22226">MKQFKKDDTVMLLIDHQVGTLNFTANRPHEMIISRTRALAKLAKALGVPVVLTSSQEDHAQGPLIDDLKEILPEEFENRVKRAGITNAWDDDNYKQAVLKAADGRKNVIMAGLTNDVCIVWPSISMQEEGFDIQVVIDAGGSPSQIADDIAKQTWESHGVRTTTINQLISELVHNWATEEGQNVLPIMFEEVMSKVGQFS</sequence>
<dbReference type="InterPro" id="IPR036380">
    <property type="entry name" value="Isochorismatase-like_sf"/>
</dbReference>
<proteinExistence type="predicted"/>
<dbReference type="OrthoDB" id="9789777at2"/>
<dbReference type="PANTHER" id="PTHR43559">
    <property type="entry name" value="HYDROLASE YCAC-RELATED"/>
    <property type="match status" value="1"/>
</dbReference>
<organism evidence="2 3">
    <name type="scientific">Chryseobacterium limigenitum</name>
    <dbReference type="NCBI Taxonomy" id="1612149"/>
    <lineage>
        <taxon>Bacteria</taxon>
        <taxon>Pseudomonadati</taxon>
        <taxon>Bacteroidota</taxon>
        <taxon>Flavobacteriia</taxon>
        <taxon>Flavobacteriales</taxon>
        <taxon>Weeksellaceae</taxon>
        <taxon>Chryseobacterium group</taxon>
        <taxon>Chryseobacterium</taxon>
    </lineage>
</organism>
<keyword evidence="3" id="KW-1185">Reference proteome</keyword>
<dbReference type="PANTHER" id="PTHR43559:SF3">
    <property type="entry name" value="HYDROLASE YCAC-RELATED"/>
    <property type="match status" value="1"/>
</dbReference>
<accession>A0A1K2IKM4</accession>
<evidence type="ECO:0000313" key="3">
    <source>
        <dbReference type="Proteomes" id="UP000182034"/>
    </source>
</evidence>
<dbReference type="AlphaFoldDB" id="A0A1K2IKM4"/>
<protein>
    <submittedName>
        <fullName evidence="2">Isochorismatase family protein</fullName>
    </submittedName>
</protein>
<dbReference type="Pfam" id="PF00857">
    <property type="entry name" value="Isochorismatase"/>
    <property type="match status" value="1"/>
</dbReference>
<feature type="domain" description="Isochorismatase-like" evidence="1">
    <location>
        <begin position="9"/>
        <end position="166"/>
    </location>
</feature>
<reference evidence="3" key="1">
    <citation type="submission" date="2016-10" db="EMBL/GenBank/DDBJ databases">
        <authorList>
            <person name="Varghese N."/>
            <person name="Submissions S."/>
        </authorList>
    </citation>
    <scope>NUCLEOTIDE SEQUENCE [LARGE SCALE GENOMIC DNA]</scope>
    <source>
        <strain evidence="3">SUR2</strain>
    </source>
</reference>
<dbReference type="InterPro" id="IPR000868">
    <property type="entry name" value="Isochorismatase-like_dom"/>
</dbReference>
<dbReference type="STRING" id="1612149.SAMN05216324_10469"/>
<name>A0A1K2IKM4_9FLAO</name>
<dbReference type="RefSeq" id="WP_072408551.1">
    <property type="nucleotide sequence ID" value="NZ_FPKW01000004.1"/>
</dbReference>
<dbReference type="Gene3D" id="3.40.50.850">
    <property type="entry name" value="Isochorismatase-like"/>
    <property type="match status" value="1"/>
</dbReference>